<accession>A0ABQ9I6I4</accession>
<name>A0ABQ9I6I4_9NEOP</name>
<sequence length="245" mass="26978">MWDPRGVVVRLLASHLGEPRAIPSGVHRERSRSRIFARGLLRDISYFPVVPRRQVVATKQLSQDHLGIGKTKSTNVRLSLPPLSNYRFEVGERLLGRGFAPMNPVFVSQEASLPAVGSQTRGRGIQCCPSFVRRGGTGIKCLCELLSDASPGKSEVLYFVGTAMALLLHSGAVPFSPHFILIDFQDLVVKSHPNFSTHWIPFQCSCYRHPGFLKRGSVVMPDETETGFLGAFLIYLPSHSVASPP</sequence>
<dbReference type="Proteomes" id="UP001159363">
    <property type="component" value="Chromosome 2"/>
</dbReference>
<comment type="caution">
    <text evidence="1">The sequence shown here is derived from an EMBL/GenBank/DDBJ whole genome shotgun (WGS) entry which is preliminary data.</text>
</comment>
<keyword evidence="2" id="KW-1185">Reference proteome</keyword>
<protein>
    <submittedName>
        <fullName evidence="1">Uncharacterized protein</fullName>
    </submittedName>
</protein>
<evidence type="ECO:0000313" key="1">
    <source>
        <dbReference type="EMBL" id="KAJ8891879.1"/>
    </source>
</evidence>
<organism evidence="1 2">
    <name type="scientific">Dryococelus australis</name>
    <dbReference type="NCBI Taxonomy" id="614101"/>
    <lineage>
        <taxon>Eukaryota</taxon>
        <taxon>Metazoa</taxon>
        <taxon>Ecdysozoa</taxon>
        <taxon>Arthropoda</taxon>
        <taxon>Hexapoda</taxon>
        <taxon>Insecta</taxon>
        <taxon>Pterygota</taxon>
        <taxon>Neoptera</taxon>
        <taxon>Polyneoptera</taxon>
        <taxon>Phasmatodea</taxon>
        <taxon>Verophasmatodea</taxon>
        <taxon>Anareolatae</taxon>
        <taxon>Phasmatidae</taxon>
        <taxon>Eurycanthinae</taxon>
        <taxon>Dryococelus</taxon>
    </lineage>
</organism>
<evidence type="ECO:0000313" key="2">
    <source>
        <dbReference type="Proteomes" id="UP001159363"/>
    </source>
</evidence>
<gene>
    <name evidence="1" type="ORF">PR048_004434</name>
</gene>
<dbReference type="EMBL" id="JARBHB010000002">
    <property type="protein sequence ID" value="KAJ8891879.1"/>
    <property type="molecule type" value="Genomic_DNA"/>
</dbReference>
<proteinExistence type="predicted"/>
<reference evidence="1 2" key="1">
    <citation type="submission" date="2023-02" db="EMBL/GenBank/DDBJ databases">
        <title>LHISI_Scaffold_Assembly.</title>
        <authorList>
            <person name="Stuart O.P."/>
            <person name="Cleave R."/>
            <person name="Magrath M.J.L."/>
            <person name="Mikheyev A.S."/>
        </authorList>
    </citation>
    <scope>NUCLEOTIDE SEQUENCE [LARGE SCALE GENOMIC DNA]</scope>
    <source>
        <strain evidence="1">Daus_M_001</strain>
        <tissue evidence="1">Leg muscle</tissue>
    </source>
</reference>